<dbReference type="InterPro" id="IPR043504">
    <property type="entry name" value="Peptidase_S1_PA_chymotrypsin"/>
</dbReference>
<gene>
    <name evidence="2" type="ORF">DSTB1V02_LOCUS6399</name>
</gene>
<dbReference type="OrthoDB" id="5565075at2759"/>
<dbReference type="AlphaFoldDB" id="A0A7R8XB06"/>
<dbReference type="Pfam" id="PF00089">
    <property type="entry name" value="Trypsin"/>
    <property type="match status" value="1"/>
</dbReference>
<proteinExistence type="predicted"/>
<feature type="domain" description="Peptidase S1" evidence="1">
    <location>
        <begin position="97"/>
        <end position="155"/>
    </location>
</feature>
<reference evidence="2" key="1">
    <citation type="submission" date="2020-11" db="EMBL/GenBank/DDBJ databases">
        <authorList>
            <person name="Tran Van P."/>
        </authorList>
    </citation>
    <scope>NUCLEOTIDE SEQUENCE</scope>
</reference>
<name>A0A7R8XB06_9CRUS</name>
<protein>
    <recommendedName>
        <fullName evidence="1">Peptidase S1 domain-containing protein</fullName>
    </recommendedName>
</protein>
<dbReference type="SUPFAM" id="SSF50494">
    <property type="entry name" value="Trypsin-like serine proteases"/>
    <property type="match status" value="1"/>
</dbReference>
<dbReference type="EMBL" id="CAJPEV010001166">
    <property type="protein sequence ID" value="CAG0891128.1"/>
    <property type="molecule type" value="Genomic_DNA"/>
</dbReference>
<evidence type="ECO:0000259" key="1">
    <source>
        <dbReference type="Pfam" id="PF00089"/>
    </source>
</evidence>
<dbReference type="PROSITE" id="PS00134">
    <property type="entry name" value="TRYPSIN_HIS"/>
    <property type="match status" value="1"/>
</dbReference>
<dbReference type="GO" id="GO:0006508">
    <property type="term" value="P:proteolysis"/>
    <property type="evidence" value="ECO:0007669"/>
    <property type="project" value="InterPro"/>
</dbReference>
<dbReference type="InterPro" id="IPR001254">
    <property type="entry name" value="Trypsin_dom"/>
</dbReference>
<accession>A0A7R8XB06</accession>
<dbReference type="EMBL" id="LR900683">
    <property type="protein sequence ID" value="CAD7246551.1"/>
    <property type="molecule type" value="Genomic_DNA"/>
</dbReference>
<evidence type="ECO:0000313" key="3">
    <source>
        <dbReference type="Proteomes" id="UP000677054"/>
    </source>
</evidence>
<keyword evidence="3" id="KW-1185">Reference proteome</keyword>
<dbReference type="InterPro" id="IPR018114">
    <property type="entry name" value="TRYPSIN_HIS"/>
</dbReference>
<dbReference type="InterPro" id="IPR009003">
    <property type="entry name" value="Peptidase_S1_PA"/>
</dbReference>
<organism evidence="2">
    <name type="scientific">Darwinula stevensoni</name>
    <dbReference type="NCBI Taxonomy" id="69355"/>
    <lineage>
        <taxon>Eukaryota</taxon>
        <taxon>Metazoa</taxon>
        <taxon>Ecdysozoa</taxon>
        <taxon>Arthropoda</taxon>
        <taxon>Crustacea</taxon>
        <taxon>Oligostraca</taxon>
        <taxon>Ostracoda</taxon>
        <taxon>Podocopa</taxon>
        <taxon>Podocopida</taxon>
        <taxon>Darwinulocopina</taxon>
        <taxon>Darwinuloidea</taxon>
        <taxon>Darwinulidae</taxon>
        <taxon>Darwinula</taxon>
    </lineage>
</organism>
<dbReference type="Gene3D" id="2.40.10.10">
    <property type="entry name" value="Trypsin-like serine proteases"/>
    <property type="match status" value="1"/>
</dbReference>
<dbReference type="GO" id="GO:0004252">
    <property type="term" value="F:serine-type endopeptidase activity"/>
    <property type="evidence" value="ECO:0007669"/>
    <property type="project" value="InterPro"/>
</dbReference>
<dbReference type="Proteomes" id="UP000677054">
    <property type="component" value="Unassembled WGS sequence"/>
</dbReference>
<evidence type="ECO:0000313" key="2">
    <source>
        <dbReference type="EMBL" id="CAD7246551.1"/>
    </source>
</evidence>
<sequence>MPSTRCVARARTPEHQDSNMKELVPCILLAFAFLLLPRETLQDFFCSKAPSSLSLTTELCGQSTSTGSTEFAWLTRPWTRFVGPTMGLMVRPDSLLVGGSPAAISEAPFIAYIEASYPDGTGDGCAGSIISDMWIVTAGHCIYNSNKSAEIILGRTL</sequence>